<keyword evidence="3" id="KW-1185">Reference proteome</keyword>
<evidence type="ECO:0000313" key="2">
    <source>
        <dbReference type="EMBL" id="GAA4302739.1"/>
    </source>
</evidence>
<evidence type="ECO:0000313" key="3">
    <source>
        <dbReference type="Proteomes" id="UP001501844"/>
    </source>
</evidence>
<evidence type="ECO:0000256" key="1">
    <source>
        <dbReference type="SAM" id="Phobius"/>
    </source>
</evidence>
<keyword evidence="1" id="KW-0812">Transmembrane</keyword>
<keyword evidence="1" id="KW-1133">Transmembrane helix</keyword>
<sequence>MYTLKLFITFILVTVVKAALGFDYHVFKEGIITGKFLVDLLIWGFIYYLVHFLFQKIYNLRPATYSETEQ</sequence>
<organism evidence="2 3">
    <name type="scientific">Nibribacter koreensis</name>
    <dbReference type="NCBI Taxonomy" id="1084519"/>
    <lineage>
        <taxon>Bacteria</taxon>
        <taxon>Pseudomonadati</taxon>
        <taxon>Bacteroidota</taxon>
        <taxon>Cytophagia</taxon>
        <taxon>Cytophagales</taxon>
        <taxon>Hymenobacteraceae</taxon>
        <taxon>Nibribacter</taxon>
    </lineage>
</organism>
<proteinExistence type="predicted"/>
<comment type="caution">
    <text evidence="2">The sequence shown here is derived from an EMBL/GenBank/DDBJ whole genome shotgun (WGS) entry which is preliminary data.</text>
</comment>
<dbReference type="RefSeq" id="WP_345164213.1">
    <property type="nucleotide sequence ID" value="NZ_BAABGX010000002.1"/>
</dbReference>
<feature type="transmembrane region" description="Helical" evidence="1">
    <location>
        <begin position="31"/>
        <end position="54"/>
    </location>
</feature>
<gene>
    <name evidence="2" type="ORF">GCM10023183_14650</name>
</gene>
<keyword evidence="1" id="KW-0472">Membrane</keyword>
<reference evidence="3" key="1">
    <citation type="journal article" date="2019" name="Int. J. Syst. Evol. Microbiol.">
        <title>The Global Catalogue of Microorganisms (GCM) 10K type strain sequencing project: providing services to taxonomists for standard genome sequencing and annotation.</title>
        <authorList>
            <consortium name="The Broad Institute Genomics Platform"/>
            <consortium name="The Broad Institute Genome Sequencing Center for Infectious Disease"/>
            <person name="Wu L."/>
            <person name="Ma J."/>
        </authorList>
    </citation>
    <scope>NUCLEOTIDE SEQUENCE [LARGE SCALE GENOMIC DNA]</scope>
    <source>
        <strain evidence="3">JCM 17917</strain>
    </source>
</reference>
<dbReference type="EMBL" id="BAABGX010000002">
    <property type="protein sequence ID" value="GAA4302739.1"/>
    <property type="molecule type" value="Genomic_DNA"/>
</dbReference>
<dbReference type="Proteomes" id="UP001501844">
    <property type="component" value="Unassembled WGS sequence"/>
</dbReference>
<name>A0ABP8FFR1_9BACT</name>
<accession>A0ABP8FFR1</accession>
<protein>
    <submittedName>
        <fullName evidence="2">Uncharacterized protein</fullName>
    </submittedName>
</protein>